<dbReference type="Proteomes" id="UP000249590">
    <property type="component" value="Unassembled WGS sequence"/>
</dbReference>
<feature type="domain" description="Plastocyanin-like" evidence="6">
    <location>
        <begin position="185"/>
        <end position="286"/>
    </location>
</feature>
<feature type="domain" description="Plastocyanin-like" evidence="4">
    <location>
        <begin position="296"/>
        <end position="410"/>
    </location>
</feature>
<evidence type="ECO:0000259" key="4">
    <source>
        <dbReference type="Pfam" id="PF00394"/>
    </source>
</evidence>
<dbReference type="InterPro" id="IPR011707">
    <property type="entry name" value="Cu-oxidase-like_N"/>
</dbReference>
<name>A0A8B2NXI4_9HYPH</name>
<dbReference type="PANTHER" id="PTHR11709">
    <property type="entry name" value="MULTI-COPPER OXIDASE"/>
    <property type="match status" value="1"/>
</dbReference>
<dbReference type="PROSITE" id="PS00079">
    <property type="entry name" value="MULTICOPPER_OXIDASE1"/>
    <property type="match status" value="1"/>
</dbReference>
<feature type="compositionally biased region" description="Low complexity" evidence="3">
    <location>
        <begin position="1"/>
        <end position="22"/>
    </location>
</feature>
<dbReference type="InterPro" id="IPR011706">
    <property type="entry name" value="Cu-oxidase_C"/>
</dbReference>
<feature type="compositionally biased region" description="Pro residues" evidence="3">
    <location>
        <begin position="45"/>
        <end position="54"/>
    </location>
</feature>
<dbReference type="InterPro" id="IPR033138">
    <property type="entry name" value="Cu_oxidase_CS"/>
</dbReference>
<evidence type="ECO:0000259" key="5">
    <source>
        <dbReference type="Pfam" id="PF07731"/>
    </source>
</evidence>
<dbReference type="Pfam" id="PF07731">
    <property type="entry name" value="Cu-oxidase_2"/>
    <property type="match status" value="1"/>
</dbReference>
<dbReference type="PANTHER" id="PTHR11709:SF2">
    <property type="entry name" value="MULTICOPPER OXIDASE LPR1"/>
    <property type="match status" value="1"/>
</dbReference>
<dbReference type="GO" id="GO:0005507">
    <property type="term" value="F:copper ion binding"/>
    <property type="evidence" value="ECO:0007669"/>
    <property type="project" value="InterPro"/>
</dbReference>
<evidence type="ECO:0000256" key="2">
    <source>
        <dbReference type="ARBA" id="ARBA00023002"/>
    </source>
</evidence>
<dbReference type="Gene3D" id="2.60.40.420">
    <property type="entry name" value="Cupredoxins - blue copper proteins"/>
    <property type="match status" value="3"/>
</dbReference>
<dbReference type="InterPro" id="IPR045087">
    <property type="entry name" value="Cu-oxidase_fam"/>
</dbReference>
<accession>A0A8B2NXI4</accession>
<dbReference type="GO" id="GO:0030288">
    <property type="term" value="C:outer membrane-bounded periplasmic space"/>
    <property type="evidence" value="ECO:0007669"/>
    <property type="project" value="TreeGrafter"/>
</dbReference>
<organism evidence="7 8">
    <name type="scientific">Acuticoccus sediminis</name>
    <dbReference type="NCBI Taxonomy" id="2184697"/>
    <lineage>
        <taxon>Bacteria</taxon>
        <taxon>Pseudomonadati</taxon>
        <taxon>Pseudomonadota</taxon>
        <taxon>Alphaproteobacteria</taxon>
        <taxon>Hyphomicrobiales</taxon>
        <taxon>Amorphaceae</taxon>
        <taxon>Acuticoccus</taxon>
    </lineage>
</organism>
<evidence type="ECO:0000313" key="8">
    <source>
        <dbReference type="Proteomes" id="UP000249590"/>
    </source>
</evidence>
<keyword evidence="8" id="KW-1185">Reference proteome</keyword>
<evidence type="ECO:0000256" key="3">
    <source>
        <dbReference type="SAM" id="MobiDB-lite"/>
    </source>
</evidence>
<dbReference type="InterPro" id="IPR008972">
    <property type="entry name" value="Cupredoxin"/>
</dbReference>
<keyword evidence="2" id="KW-0560">Oxidoreductase</keyword>
<dbReference type="EMBL" id="QHHQ01000002">
    <property type="protein sequence ID" value="RAI02072.1"/>
    <property type="molecule type" value="Genomic_DNA"/>
</dbReference>
<dbReference type="Pfam" id="PF00394">
    <property type="entry name" value="Cu-oxidase"/>
    <property type="match status" value="1"/>
</dbReference>
<dbReference type="InterPro" id="IPR002355">
    <property type="entry name" value="Cu_oxidase_Cu_BS"/>
</dbReference>
<protein>
    <submittedName>
        <fullName evidence="7">Copper oxidase</fullName>
    </submittedName>
</protein>
<evidence type="ECO:0000259" key="6">
    <source>
        <dbReference type="Pfam" id="PF07732"/>
    </source>
</evidence>
<gene>
    <name evidence="7" type="ORF">DLJ53_11905</name>
</gene>
<proteinExistence type="predicted"/>
<dbReference type="GO" id="GO:0016491">
    <property type="term" value="F:oxidoreductase activity"/>
    <property type="evidence" value="ECO:0007669"/>
    <property type="project" value="UniProtKB-KW"/>
</dbReference>
<feature type="region of interest" description="Disordered" evidence="3">
    <location>
        <begin position="1"/>
        <end position="112"/>
    </location>
</feature>
<dbReference type="AlphaFoldDB" id="A0A8B2NXI4"/>
<evidence type="ECO:0000313" key="7">
    <source>
        <dbReference type="EMBL" id="RAI02072.1"/>
    </source>
</evidence>
<sequence length="603" mass="65133">MCAPTASRTATAASWAPASAARSCRRRAWPPPSSWPAAALRCRRPPPAASPPTSRPVTRLPHERPHSPRDRRRSRSLRSDPAARTASAWLRPADAPPFQTPERSRLGPFAGPLLPRTATCGRTMDPVMKHPGYAVSRRTILSGSGALLAGAALWPRPLQAASAPYELVAGTGRQRLAFDGAERLARTWCYNGTVPGPLLRYRVGDRLDVAFTNRLPEPTSVHWHGLRPPNAMDGAAPLTQPPVAPGETMAYTFDLNDAGTFWYHTHFRSFNQQDRGLYGVLVVDEAEPPAVDRDLVLVLDDWVVDAAGRVSQTFGAIHEWAHAGRLGNVVTMNNADDIRLPVRAGERLRLRLVNVANAQVFALAFSGHETVVIAEDGEPVPPRRQSDVEPLVLAPGQRVDVILDATAAPGSEHAINGLTLTGEISFGRVVYAGEAAPEGRSGGPVVPLAPNARPTLDLEGARRIPLAMEGGAMGRMRGAVLGGTMMNMRELVSNGRVWALNGVAGDMAEPLVTLKGGETVIVEMTNDTAFPHAMHLHGMHFREVEREGRTVTDAPWRDTVLMGAGERVVIAFAGEGPGRWMFHCHMIEHMAGGMMTFVEVEEA</sequence>
<dbReference type="SUPFAM" id="SSF49503">
    <property type="entry name" value="Cupredoxins"/>
    <property type="match status" value="3"/>
</dbReference>
<dbReference type="PROSITE" id="PS00080">
    <property type="entry name" value="MULTICOPPER_OXIDASE2"/>
    <property type="match status" value="1"/>
</dbReference>
<keyword evidence="1" id="KW-0479">Metal-binding</keyword>
<dbReference type="InterPro" id="IPR001117">
    <property type="entry name" value="Cu-oxidase_2nd"/>
</dbReference>
<dbReference type="Pfam" id="PF07732">
    <property type="entry name" value="Cu-oxidase_3"/>
    <property type="match status" value="1"/>
</dbReference>
<reference evidence="7 8" key="1">
    <citation type="submission" date="2018-05" db="EMBL/GenBank/DDBJ databases">
        <title>Acuticoccus sediminis sp. nov., isolated from deep-sea sediment of Indian Ocean.</title>
        <authorList>
            <person name="Liu X."/>
            <person name="Lai Q."/>
            <person name="Du Y."/>
            <person name="Sun F."/>
            <person name="Zhang X."/>
            <person name="Wang S."/>
            <person name="Shao Z."/>
        </authorList>
    </citation>
    <scope>NUCLEOTIDE SEQUENCE [LARGE SCALE GENOMIC DNA]</scope>
    <source>
        <strain evidence="7 8">PTG4-2</strain>
    </source>
</reference>
<feature type="domain" description="Plastocyanin-like" evidence="5">
    <location>
        <begin position="486"/>
        <end position="601"/>
    </location>
</feature>
<comment type="caution">
    <text evidence="7">The sequence shown here is derived from an EMBL/GenBank/DDBJ whole genome shotgun (WGS) entry which is preliminary data.</text>
</comment>
<dbReference type="CDD" id="cd13861">
    <property type="entry name" value="CuRO_1_CumA_like"/>
    <property type="match status" value="1"/>
</dbReference>
<evidence type="ECO:0000256" key="1">
    <source>
        <dbReference type="ARBA" id="ARBA00022723"/>
    </source>
</evidence>